<evidence type="ECO:0000313" key="5">
    <source>
        <dbReference type="Proteomes" id="UP000650533"/>
    </source>
</evidence>
<dbReference type="Pfam" id="PF10551">
    <property type="entry name" value="MULE"/>
    <property type="match status" value="1"/>
</dbReference>
<dbReference type="Proteomes" id="UP000650533">
    <property type="component" value="Chromosome 4"/>
</dbReference>
<dbReference type="KEGG" id="rsx:RhiXN_00063"/>
<dbReference type="RefSeq" id="XP_043178894.1">
    <property type="nucleotide sequence ID" value="XM_043319882.1"/>
</dbReference>
<accession>A0A8H8SVP0</accession>
<dbReference type="InterPro" id="IPR018289">
    <property type="entry name" value="MULE_transposase_dom"/>
</dbReference>
<feature type="compositionally biased region" description="Basic and acidic residues" evidence="2">
    <location>
        <begin position="1068"/>
        <end position="1081"/>
    </location>
</feature>
<dbReference type="EMBL" id="CP059661">
    <property type="protein sequence ID" value="QRW18657.1"/>
    <property type="molecule type" value="Genomic_DNA"/>
</dbReference>
<evidence type="ECO:0000256" key="1">
    <source>
        <dbReference type="PROSITE-ProRule" id="PRU00325"/>
    </source>
</evidence>
<keyword evidence="1" id="KW-0863">Zinc-finger</keyword>
<gene>
    <name evidence="4" type="ORF">RhiXN_00063</name>
</gene>
<feature type="compositionally biased region" description="Acidic residues" evidence="2">
    <location>
        <begin position="943"/>
        <end position="952"/>
    </location>
</feature>
<feature type="domain" description="SWIM-type" evidence="3">
    <location>
        <begin position="808"/>
        <end position="843"/>
    </location>
</feature>
<dbReference type="InterPro" id="IPR007527">
    <property type="entry name" value="Znf_SWIM"/>
</dbReference>
<feature type="region of interest" description="Disordered" evidence="2">
    <location>
        <begin position="1039"/>
        <end position="1081"/>
    </location>
</feature>
<dbReference type="PROSITE" id="PS50966">
    <property type="entry name" value="ZF_SWIM"/>
    <property type="match status" value="1"/>
</dbReference>
<proteinExistence type="predicted"/>
<keyword evidence="1" id="KW-0479">Metal-binding</keyword>
<keyword evidence="1" id="KW-0862">Zinc</keyword>
<feature type="compositionally biased region" description="Low complexity" evidence="2">
    <location>
        <begin position="1043"/>
        <end position="1056"/>
    </location>
</feature>
<sequence>MAEKTPTITGASGLHRIPSLRGTENYNTWRIQMEDILTDLDLYSYVDGTNERPEPKIKIRVTGRKDDDGNDLPNLEVGNDDSEYTEWIKADRKALSNIRLRVEGNYAHARPQIGTSPDHLMGVYSAPVVASADSGNAARTVPAWSVTDTKCHVINLRFAPILTPENIHKSPRKPTVVLSSKVPISHLNLSDGQRTIILKTYQNPNDPSITDIHFDHNNQAEAHRLLLAHRLDAESLDQPANKWCAQWSNGPKERFKHILLQCYCGYHHQSRKASTRRVPYDFTGCLAHIEIITVQENGLIARVHGMLFHHPECLQAKLKRIPMLELHPSVFEVALQQLRNGAALTEIQDKNRAMVEAHQYREQTESLGKYQYLLRRYDTASLYTQYYRTHGINIKEKAHLNIHNWLDPKSKTYHPTLARAIFHYAARTSKSTRLEVCIATDEMKEAAWRYGHLRQILLDGTFGVCDRRLLLFIVMGIDEQFHGVPLAFLLFSAPGGNEATHGGYNIQILVKMLSRWKDSVTLYWQQEFKPAVAITDTDVKERGALVNVFPDIKLLLCRFHLRQRWVNNRKKCLRSKLPDHKVVLDRLVVLERRLIESMDFDTAQGLVNEEISALNRLAESSAYASAAGKGLAHLGYLSSCWVTKALWECWSNGGRCAAAAVIGVAVREVVMTNNHLESFNGLLKHKMLKGLSRGGRRIRVDVLVFMLALKIAQSIFQKRRLEEEERKMLQKALEGVPGADALFGTGHSNHRPIETPVAYLSLDASRDNEAHLLTQQNRLSKPAIHEKGIRLTCWSTRSIDLSGTPTAYDIWLGFDGVALCTCLDFQQRGGACKHMRAAIYRVRDLKLWLRHHQINDPIVHTPNIEIPTNKAAALQAIATRYGPGGRNVAQNAAVHIDLGPGEAAGAFEQAARCVNEALEGGLLGDLDDIDEFNDEDMLDLEGEGYGEEDVSSGDDLGLSSSDDESRLPSNSARGVAEQVIARTTYDIKRQVKAAPAIHAALDQFTHRDLENSQHRSAYEQYADVLKGLAARVRSRLLSAPHHTSSQTNTQPPTSTQHDTSTIPIPPSPEKRQNRKESHSIH</sequence>
<protein>
    <recommendedName>
        <fullName evidence="3">SWIM-type domain-containing protein</fullName>
    </recommendedName>
</protein>
<evidence type="ECO:0000256" key="2">
    <source>
        <dbReference type="SAM" id="MobiDB-lite"/>
    </source>
</evidence>
<evidence type="ECO:0000259" key="3">
    <source>
        <dbReference type="PROSITE" id="PS50966"/>
    </source>
</evidence>
<reference evidence="4" key="1">
    <citation type="submission" date="2020-05" db="EMBL/GenBank/DDBJ databases">
        <title>Evolutionary and genomic comparisons of hybrid uninucleate and nonhybrid Rhizoctonia fungi.</title>
        <authorList>
            <person name="Li C."/>
            <person name="Chen X."/>
        </authorList>
    </citation>
    <scope>NUCLEOTIDE SEQUENCE</scope>
    <source>
        <strain evidence="4">AG-1 IA</strain>
    </source>
</reference>
<dbReference type="GO" id="GO:0008270">
    <property type="term" value="F:zinc ion binding"/>
    <property type="evidence" value="ECO:0007669"/>
    <property type="project" value="UniProtKB-KW"/>
</dbReference>
<name>A0A8H8SVP0_9AGAM</name>
<dbReference type="Pfam" id="PF04434">
    <property type="entry name" value="SWIM"/>
    <property type="match status" value="1"/>
</dbReference>
<feature type="region of interest" description="Disordered" evidence="2">
    <location>
        <begin position="943"/>
        <end position="973"/>
    </location>
</feature>
<organism evidence="4 5">
    <name type="scientific">Rhizoctonia solani</name>
    <dbReference type="NCBI Taxonomy" id="456999"/>
    <lineage>
        <taxon>Eukaryota</taxon>
        <taxon>Fungi</taxon>
        <taxon>Dikarya</taxon>
        <taxon>Basidiomycota</taxon>
        <taxon>Agaricomycotina</taxon>
        <taxon>Agaricomycetes</taxon>
        <taxon>Cantharellales</taxon>
        <taxon>Ceratobasidiaceae</taxon>
        <taxon>Rhizoctonia</taxon>
    </lineage>
</organism>
<evidence type="ECO:0000313" key="4">
    <source>
        <dbReference type="EMBL" id="QRW18657.1"/>
    </source>
</evidence>
<dbReference type="AlphaFoldDB" id="A0A8H8SVP0"/>
<dbReference type="GeneID" id="67022345"/>